<feature type="domain" description="SpaA-like prealbumin fold" evidence="2">
    <location>
        <begin position="554"/>
        <end position="649"/>
    </location>
</feature>
<reference evidence="3 4" key="1">
    <citation type="submission" date="2019-08" db="EMBL/GenBank/DDBJ databases">
        <title>In-depth cultivation of the pig gut microbiome towards novel bacterial diversity and tailored functional studies.</title>
        <authorList>
            <person name="Wylensek D."/>
            <person name="Hitch T.C.A."/>
            <person name="Clavel T."/>
        </authorList>
    </citation>
    <scope>NUCLEOTIDE SEQUENCE [LARGE SCALE GENOMIC DNA]</scope>
    <source>
        <strain evidence="3 4">BSM-380-WT-5A</strain>
    </source>
</reference>
<dbReference type="Pfam" id="PF17802">
    <property type="entry name" value="SpaA"/>
    <property type="match status" value="2"/>
</dbReference>
<feature type="region of interest" description="Disordered" evidence="1">
    <location>
        <begin position="41"/>
        <end position="99"/>
    </location>
</feature>
<feature type="compositionally biased region" description="Basic and acidic residues" evidence="1">
    <location>
        <begin position="48"/>
        <end position="98"/>
    </location>
</feature>
<evidence type="ECO:0000313" key="4">
    <source>
        <dbReference type="Proteomes" id="UP000440513"/>
    </source>
</evidence>
<organism evidence="3 4">
    <name type="scientific">Oliverpabstia intestinalis</name>
    <dbReference type="NCBI Taxonomy" id="2606633"/>
    <lineage>
        <taxon>Bacteria</taxon>
        <taxon>Bacillati</taxon>
        <taxon>Bacillota</taxon>
        <taxon>Clostridia</taxon>
        <taxon>Lachnospirales</taxon>
        <taxon>Lachnospiraceae</taxon>
        <taxon>Oliverpabstia</taxon>
    </lineage>
</organism>
<dbReference type="RefSeq" id="WP_154431637.1">
    <property type="nucleotide sequence ID" value="NZ_VUMS01000006.1"/>
</dbReference>
<evidence type="ECO:0000259" key="2">
    <source>
        <dbReference type="Pfam" id="PF17802"/>
    </source>
</evidence>
<dbReference type="InterPro" id="IPR041033">
    <property type="entry name" value="SpaA_PFL_dom_1"/>
</dbReference>
<dbReference type="EMBL" id="VUMS01000006">
    <property type="protein sequence ID" value="MST65935.1"/>
    <property type="molecule type" value="Genomic_DNA"/>
</dbReference>
<sequence>MKIWKRKVIGHGVLGILLSFVIVGNATGIYGADIDDTVPVEAESEITDSGKEEQQEITQEKTQDSDDPKPSAEESQEISHESEEKENPEKDEADKIPETEDGLFYLENSEEEIDTYSFDNSSEQPVANVRYDKFLWPSGGKGSASCPNLGMGMKYIVGDDKNVDGGGKWRYVYCVEYQKDCPIGGLKMQFKGWSNRKVAYALYYGALYYGYPCRYEPYSTGDWQMDYFVTQVAVHILNGEFTLAAARNGMDKSNATTAEKNLAYDRISKIVAAANETSNYGGFSADGWLDMESCTFSLNGYNNSWSLQNGRYLSGGNFHGNFQSYYGYDFREQLTGYEISAPQGVQIEKNGNQTYADFRAAIPQAQYRKWQLTGMQIPITVTASLPRYWGGGIYKSNSASNFQSICLLTWDASGGTTRKQARADLNIEKVTRNLTIYKKDQETQRTLKGALFSLWAYDGNGYSKKIGNFQDMQDGSYQIKNISYTQTKDGWFLIKEERAPENYKKTYQLANSLDEENYRQYGGREIRMNENGFYSDRVEQPCIFYDEKKEPKANVYVKKYDIKSRKLLTGAQFQIYPWIQEEEKYSDQALQTLSYNSQKQQYETGKEVIADKANQGKFLIRETKSPQHYCGIWQQEITVTEPGTTTLELEAWNYPERKFTIYKKIRTDELVWAHGNPTFFFKISGKDLNGEEHWYQSVISFTKEMEKQQEYIIGKSEITGIPAGIYQIEELPLTARYILTGVISEDANVTVVNTPTDTVNGVQKIRSEVTADLTIEDGSATFENRKVFFDEYSHDDVEVNHLKISEEKSSKQ</sequence>
<accession>A0A7X2TLG8</accession>
<keyword evidence="4" id="KW-1185">Reference proteome</keyword>
<comment type="caution">
    <text evidence="3">The sequence shown here is derived from an EMBL/GenBank/DDBJ whole genome shotgun (WGS) entry which is preliminary data.</text>
</comment>
<dbReference type="InterPro" id="IPR013783">
    <property type="entry name" value="Ig-like_fold"/>
</dbReference>
<feature type="domain" description="SpaA-like prealbumin fold" evidence="2">
    <location>
        <begin position="433"/>
        <end position="506"/>
    </location>
</feature>
<dbReference type="Gene3D" id="2.60.40.10">
    <property type="entry name" value="Immunoglobulins"/>
    <property type="match status" value="2"/>
</dbReference>
<protein>
    <submittedName>
        <fullName evidence="3">Outer membrane lipoprotein LolB</fullName>
    </submittedName>
</protein>
<dbReference type="Proteomes" id="UP000440513">
    <property type="component" value="Unassembled WGS sequence"/>
</dbReference>
<name>A0A7X2TLG8_9FIRM</name>
<proteinExistence type="predicted"/>
<gene>
    <name evidence="3" type="ORF">FYJ57_04115</name>
</gene>
<evidence type="ECO:0000256" key="1">
    <source>
        <dbReference type="SAM" id="MobiDB-lite"/>
    </source>
</evidence>
<dbReference type="AlphaFoldDB" id="A0A7X2TLG8"/>
<keyword evidence="3" id="KW-0449">Lipoprotein</keyword>
<evidence type="ECO:0000313" key="3">
    <source>
        <dbReference type="EMBL" id="MST65935.1"/>
    </source>
</evidence>